<evidence type="ECO:0000256" key="1">
    <source>
        <dbReference type="SAM" id="Phobius"/>
    </source>
</evidence>
<proteinExistence type="predicted"/>
<feature type="transmembrane region" description="Helical" evidence="1">
    <location>
        <begin position="33"/>
        <end position="62"/>
    </location>
</feature>
<keyword evidence="1" id="KW-0812">Transmembrane</keyword>
<protein>
    <recommendedName>
        <fullName evidence="4">Ankyrin repeat domain-containing protein</fullName>
    </recommendedName>
</protein>
<feature type="transmembrane region" description="Helical" evidence="1">
    <location>
        <begin position="74"/>
        <end position="93"/>
    </location>
</feature>
<keyword evidence="1" id="KW-1133">Transmembrane helix</keyword>
<evidence type="ECO:0000313" key="3">
    <source>
        <dbReference type="Proteomes" id="UP000268684"/>
    </source>
</evidence>
<evidence type="ECO:0000313" key="2">
    <source>
        <dbReference type="EMBL" id="VBB14632.1"/>
    </source>
</evidence>
<organism evidence="2 3">
    <name type="scientific">Burkholderia stabilis</name>
    <dbReference type="NCBI Taxonomy" id="95485"/>
    <lineage>
        <taxon>Bacteria</taxon>
        <taxon>Pseudomonadati</taxon>
        <taxon>Pseudomonadota</taxon>
        <taxon>Betaproteobacteria</taxon>
        <taxon>Burkholderiales</taxon>
        <taxon>Burkholderiaceae</taxon>
        <taxon>Burkholderia</taxon>
        <taxon>Burkholderia cepacia complex</taxon>
    </lineage>
</organism>
<dbReference type="EMBL" id="LR025743">
    <property type="protein sequence ID" value="VBB14632.1"/>
    <property type="molecule type" value="Genomic_DNA"/>
</dbReference>
<dbReference type="InterPro" id="IPR036770">
    <property type="entry name" value="Ankyrin_rpt-contain_sf"/>
</dbReference>
<name>A0AAJ5N9V1_9BURK</name>
<reference evidence="2 3" key="1">
    <citation type="submission" date="2017-11" db="EMBL/GenBank/DDBJ databases">
        <authorList>
            <person name="Seth-Smith MB H."/>
        </authorList>
    </citation>
    <scope>NUCLEOTIDE SEQUENCE [LARGE SCALE GENOMIC DNA]</scope>
    <source>
        <strain evidence="2">E</strain>
    </source>
</reference>
<sequence>MLLWISGIPLWGLFAAALLAICTIPFGRDLAFVLFIGWLIFLDQASTVVGVIVGVALLTYAAYCKPWRASSFAWGFWLQVLLAVLVLGLSVMFKHDMNRGNRMDPQQAAHEQRIDDDNTNMTKALRTDDAVAFQRAFADCAADCDRATWASEAIRKSAPRILAVTLEGVRRASEVRLGGSDPDTFCKGGIAYALPPDMALRVGFRNVPAITAQFLPLWGPEERTAALHGAAMSGSIALMNQLVALGVDPLHPERDTHLDGLYASAAAGAATGSIDWLAKAGVTLHTAGDVDEVWYRLAAWADANPPKVARRGAEAWLAESAKMRADGAALQNRIAPLERAVYVGNPVVVQMLLQHGYRIEDLSPEYRALFDAMQDPIRHPHKEVSDTVCDDDAN</sequence>
<gene>
    <name evidence="2" type="ORF">BSTAB16_4822</name>
</gene>
<dbReference type="Proteomes" id="UP000268684">
    <property type="component" value="Chromosome II"/>
</dbReference>
<keyword evidence="3" id="KW-1185">Reference proteome</keyword>
<feature type="transmembrane region" description="Helical" evidence="1">
    <location>
        <begin position="6"/>
        <end position="26"/>
    </location>
</feature>
<keyword evidence="1" id="KW-0472">Membrane</keyword>
<dbReference type="RefSeq" id="WP_122170086.1">
    <property type="nucleotide sequence ID" value="NZ_LR025743.1"/>
</dbReference>
<dbReference type="GeneID" id="71057251"/>
<dbReference type="Gene3D" id="1.25.40.20">
    <property type="entry name" value="Ankyrin repeat-containing domain"/>
    <property type="match status" value="1"/>
</dbReference>
<dbReference type="AlphaFoldDB" id="A0AAJ5N9V1"/>
<accession>A0AAJ5N9V1</accession>
<evidence type="ECO:0008006" key="4">
    <source>
        <dbReference type="Google" id="ProtNLM"/>
    </source>
</evidence>